<feature type="domain" description="HTH iclR-type" evidence="4">
    <location>
        <begin position="13"/>
        <end position="75"/>
    </location>
</feature>
<keyword evidence="1" id="KW-0805">Transcription regulation</keyword>
<keyword evidence="3" id="KW-0804">Transcription</keyword>
<dbReference type="Gene3D" id="3.30.450.40">
    <property type="match status" value="1"/>
</dbReference>
<dbReference type="GO" id="GO:0003700">
    <property type="term" value="F:DNA-binding transcription factor activity"/>
    <property type="evidence" value="ECO:0007669"/>
    <property type="project" value="TreeGrafter"/>
</dbReference>
<dbReference type="Pfam" id="PF01614">
    <property type="entry name" value="IclR_C"/>
    <property type="match status" value="1"/>
</dbReference>
<dbReference type="SUPFAM" id="SSF55781">
    <property type="entry name" value="GAF domain-like"/>
    <property type="match status" value="1"/>
</dbReference>
<dbReference type="InterPro" id="IPR029016">
    <property type="entry name" value="GAF-like_dom_sf"/>
</dbReference>
<dbReference type="PROSITE" id="PS51078">
    <property type="entry name" value="ICLR_ED"/>
    <property type="match status" value="1"/>
</dbReference>
<dbReference type="InterPro" id="IPR014757">
    <property type="entry name" value="Tscrpt_reg_IclR_C"/>
</dbReference>
<dbReference type="SUPFAM" id="SSF46785">
    <property type="entry name" value="Winged helix' DNA-binding domain"/>
    <property type="match status" value="1"/>
</dbReference>
<evidence type="ECO:0000259" key="5">
    <source>
        <dbReference type="PROSITE" id="PS51078"/>
    </source>
</evidence>
<dbReference type="PROSITE" id="PS51077">
    <property type="entry name" value="HTH_ICLR"/>
    <property type="match status" value="1"/>
</dbReference>
<reference evidence="6 7" key="1">
    <citation type="submission" date="2018-08" db="EMBL/GenBank/DDBJ databases">
        <title>Fulvimarina sp. 85, whole genome shotgun sequence.</title>
        <authorList>
            <person name="Tuo L."/>
        </authorList>
    </citation>
    <scope>NUCLEOTIDE SEQUENCE [LARGE SCALE GENOMIC DNA]</scope>
    <source>
        <strain evidence="6 7">85</strain>
    </source>
</reference>
<dbReference type="OrthoDB" id="9807558at2"/>
<dbReference type="InterPro" id="IPR036388">
    <property type="entry name" value="WH-like_DNA-bd_sf"/>
</dbReference>
<evidence type="ECO:0000256" key="1">
    <source>
        <dbReference type="ARBA" id="ARBA00023015"/>
    </source>
</evidence>
<comment type="caution">
    <text evidence="6">The sequence shown here is derived from an EMBL/GenBank/DDBJ whole genome shotgun (WGS) entry which is preliminary data.</text>
</comment>
<sequence>MSDEPLMRSAGFVGSLGKAMRILEAFGAETPRLGLTELSRMTGLDRSSVQRITTTLFDLGYLTKDPATRRFSPSLRMTELANAFLWADPLMQTVMPRLIDLHRSLGETVNFARLDGSDIVYVARLPNVRTSYAATIIGRRVPALNTSSGRAMLARKDPETRRRLVAEWPLKRFTPETLMDRDEIARQVETAARTGYAVATNELQMNERAVAVAIRGAPGFEGAIHCALSASDWPPERVREAIVPSLIDTANAIG</sequence>
<dbReference type="PANTHER" id="PTHR30136">
    <property type="entry name" value="HELIX-TURN-HELIX TRANSCRIPTIONAL REGULATOR, ICLR FAMILY"/>
    <property type="match status" value="1"/>
</dbReference>
<dbReference type="Proteomes" id="UP000264310">
    <property type="component" value="Unassembled WGS sequence"/>
</dbReference>
<dbReference type="Gene3D" id="1.10.10.10">
    <property type="entry name" value="Winged helix-like DNA-binding domain superfamily/Winged helix DNA-binding domain"/>
    <property type="match status" value="1"/>
</dbReference>
<dbReference type="InterPro" id="IPR005471">
    <property type="entry name" value="Tscrpt_reg_IclR_N"/>
</dbReference>
<dbReference type="PANTHER" id="PTHR30136:SF24">
    <property type="entry name" value="HTH-TYPE TRANSCRIPTIONAL REPRESSOR ALLR"/>
    <property type="match status" value="1"/>
</dbReference>
<dbReference type="Pfam" id="PF09339">
    <property type="entry name" value="HTH_IclR"/>
    <property type="match status" value="1"/>
</dbReference>
<keyword evidence="7" id="KW-1185">Reference proteome</keyword>
<evidence type="ECO:0000259" key="4">
    <source>
        <dbReference type="PROSITE" id="PS51077"/>
    </source>
</evidence>
<dbReference type="RefSeq" id="WP_116682582.1">
    <property type="nucleotide sequence ID" value="NZ_QURL01000003.1"/>
</dbReference>
<evidence type="ECO:0000313" key="6">
    <source>
        <dbReference type="EMBL" id="RFC64165.1"/>
    </source>
</evidence>
<accession>A0A371X4K1</accession>
<keyword evidence="2" id="KW-0238">DNA-binding</keyword>
<organism evidence="6 7">
    <name type="scientific">Fulvimarina endophytica</name>
    <dbReference type="NCBI Taxonomy" id="2293836"/>
    <lineage>
        <taxon>Bacteria</taxon>
        <taxon>Pseudomonadati</taxon>
        <taxon>Pseudomonadota</taxon>
        <taxon>Alphaproteobacteria</taxon>
        <taxon>Hyphomicrobiales</taxon>
        <taxon>Aurantimonadaceae</taxon>
        <taxon>Fulvimarina</taxon>
    </lineage>
</organism>
<gene>
    <name evidence="6" type="ORF">DYI37_07350</name>
</gene>
<protein>
    <submittedName>
        <fullName evidence="6">IclR family transcriptional regulator</fullName>
    </submittedName>
</protein>
<feature type="domain" description="IclR-ED" evidence="5">
    <location>
        <begin position="76"/>
        <end position="254"/>
    </location>
</feature>
<dbReference type="InterPro" id="IPR050707">
    <property type="entry name" value="HTH_MetabolicPath_Reg"/>
</dbReference>
<dbReference type="AlphaFoldDB" id="A0A371X4K1"/>
<evidence type="ECO:0000313" key="7">
    <source>
        <dbReference type="Proteomes" id="UP000264310"/>
    </source>
</evidence>
<evidence type="ECO:0000256" key="3">
    <source>
        <dbReference type="ARBA" id="ARBA00023163"/>
    </source>
</evidence>
<name>A0A371X4K1_9HYPH</name>
<dbReference type="SMART" id="SM00346">
    <property type="entry name" value="HTH_ICLR"/>
    <property type="match status" value="1"/>
</dbReference>
<dbReference type="GO" id="GO:0003677">
    <property type="term" value="F:DNA binding"/>
    <property type="evidence" value="ECO:0007669"/>
    <property type="project" value="UniProtKB-KW"/>
</dbReference>
<dbReference type="GO" id="GO:0045892">
    <property type="term" value="P:negative regulation of DNA-templated transcription"/>
    <property type="evidence" value="ECO:0007669"/>
    <property type="project" value="TreeGrafter"/>
</dbReference>
<dbReference type="EMBL" id="QURL01000003">
    <property type="protein sequence ID" value="RFC64165.1"/>
    <property type="molecule type" value="Genomic_DNA"/>
</dbReference>
<evidence type="ECO:0000256" key="2">
    <source>
        <dbReference type="ARBA" id="ARBA00023125"/>
    </source>
</evidence>
<dbReference type="InterPro" id="IPR036390">
    <property type="entry name" value="WH_DNA-bd_sf"/>
</dbReference>
<proteinExistence type="predicted"/>